<dbReference type="RefSeq" id="WP_379128624.1">
    <property type="nucleotide sequence ID" value="NZ_JBHTFU010000001.1"/>
</dbReference>
<proteinExistence type="predicted"/>
<accession>A0ABQ3Z8B1</accession>
<dbReference type="EMBL" id="BOML01000059">
    <property type="protein sequence ID" value="GIE06057.1"/>
    <property type="molecule type" value="Genomic_DNA"/>
</dbReference>
<evidence type="ECO:0000256" key="1">
    <source>
        <dbReference type="SAM" id="MobiDB-lite"/>
    </source>
</evidence>
<evidence type="ECO:0000313" key="3">
    <source>
        <dbReference type="Proteomes" id="UP000637628"/>
    </source>
</evidence>
<dbReference type="Proteomes" id="UP000637628">
    <property type="component" value="Unassembled WGS sequence"/>
</dbReference>
<reference evidence="2 3" key="1">
    <citation type="submission" date="2021-01" db="EMBL/GenBank/DDBJ databases">
        <title>Whole genome shotgun sequence of Actinoplanes durhamensis NBRC 14914.</title>
        <authorList>
            <person name="Komaki H."/>
            <person name="Tamura T."/>
        </authorList>
    </citation>
    <scope>NUCLEOTIDE SEQUENCE [LARGE SCALE GENOMIC DNA]</scope>
    <source>
        <strain evidence="2 3">NBRC 14914</strain>
    </source>
</reference>
<feature type="compositionally biased region" description="Low complexity" evidence="1">
    <location>
        <begin position="16"/>
        <end position="43"/>
    </location>
</feature>
<feature type="region of interest" description="Disordered" evidence="1">
    <location>
        <begin position="8"/>
        <end position="50"/>
    </location>
</feature>
<keyword evidence="3" id="KW-1185">Reference proteome</keyword>
<organism evidence="2 3">
    <name type="scientific">Paractinoplanes durhamensis</name>
    <dbReference type="NCBI Taxonomy" id="113563"/>
    <lineage>
        <taxon>Bacteria</taxon>
        <taxon>Bacillati</taxon>
        <taxon>Actinomycetota</taxon>
        <taxon>Actinomycetes</taxon>
        <taxon>Micromonosporales</taxon>
        <taxon>Micromonosporaceae</taxon>
        <taxon>Paractinoplanes</taxon>
    </lineage>
</organism>
<protein>
    <submittedName>
        <fullName evidence="2">Uncharacterized protein</fullName>
    </submittedName>
</protein>
<name>A0ABQ3Z8B1_9ACTN</name>
<gene>
    <name evidence="2" type="ORF">Adu01nite_74070</name>
</gene>
<evidence type="ECO:0000313" key="2">
    <source>
        <dbReference type="EMBL" id="GIE06057.1"/>
    </source>
</evidence>
<sequence length="117" mass="11639">MLCLAGCANNTDQAGATEPSSASAAPTSAAPTTEPSSAKPTAAGAETISGTVEAGVEPNCLLLQDTKGSHLLVFDDAAMRADAAVGKKVTLTGRSEPTMMSTCQQGIPFIVTSVTPA</sequence>
<comment type="caution">
    <text evidence="2">The sequence shown here is derived from an EMBL/GenBank/DDBJ whole genome shotgun (WGS) entry which is preliminary data.</text>
</comment>